<dbReference type="GO" id="GO:0005524">
    <property type="term" value="F:ATP binding"/>
    <property type="evidence" value="ECO:0007669"/>
    <property type="project" value="UniProtKB-KW"/>
</dbReference>
<evidence type="ECO:0000259" key="5">
    <source>
        <dbReference type="PROSITE" id="PS50893"/>
    </source>
</evidence>
<gene>
    <name evidence="6" type="primary">bceA_10</name>
    <name evidence="6" type="ORF">SDC9_99461</name>
</gene>
<dbReference type="GO" id="GO:0098796">
    <property type="term" value="C:membrane protein complex"/>
    <property type="evidence" value="ECO:0007669"/>
    <property type="project" value="UniProtKB-ARBA"/>
</dbReference>
<keyword evidence="3" id="KW-0547">Nucleotide-binding</keyword>
<evidence type="ECO:0000256" key="4">
    <source>
        <dbReference type="ARBA" id="ARBA00022840"/>
    </source>
</evidence>
<dbReference type="AlphaFoldDB" id="A0A645AHN9"/>
<dbReference type="CDD" id="cd03255">
    <property type="entry name" value="ABC_MJ0796_LolCDE_FtsE"/>
    <property type="match status" value="1"/>
</dbReference>
<dbReference type="GO" id="GO:0016887">
    <property type="term" value="F:ATP hydrolysis activity"/>
    <property type="evidence" value="ECO:0007669"/>
    <property type="project" value="InterPro"/>
</dbReference>
<dbReference type="InterPro" id="IPR027417">
    <property type="entry name" value="P-loop_NTPase"/>
</dbReference>
<dbReference type="Pfam" id="PF00005">
    <property type="entry name" value="ABC_tran"/>
    <property type="match status" value="1"/>
</dbReference>
<proteinExistence type="inferred from homology"/>
<accession>A0A645AHN9</accession>
<dbReference type="EMBL" id="VSSQ01013986">
    <property type="protein sequence ID" value="MPM52700.1"/>
    <property type="molecule type" value="Genomic_DNA"/>
</dbReference>
<dbReference type="PANTHER" id="PTHR42798:SF6">
    <property type="entry name" value="CELL DIVISION ATP-BINDING PROTEIN FTSE"/>
    <property type="match status" value="1"/>
</dbReference>
<dbReference type="FunFam" id="3.40.50.300:FF:000032">
    <property type="entry name" value="Export ABC transporter ATP-binding protein"/>
    <property type="match status" value="1"/>
</dbReference>
<feature type="domain" description="ABC transporter" evidence="5">
    <location>
        <begin position="4"/>
        <end position="226"/>
    </location>
</feature>
<reference evidence="6" key="1">
    <citation type="submission" date="2019-08" db="EMBL/GenBank/DDBJ databases">
        <authorList>
            <person name="Kucharzyk K."/>
            <person name="Murdoch R.W."/>
            <person name="Higgins S."/>
            <person name="Loffler F."/>
        </authorList>
    </citation>
    <scope>NUCLEOTIDE SEQUENCE</scope>
</reference>
<evidence type="ECO:0000256" key="1">
    <source>
        <dbReference type="ARBA" id="ARBA00005417"/>
    </source>
</evidence>
<dbReference type="Gene3D" id="3.40.50.300">
    <property type="entry name" value="P-loop containing nucleotide triphosphate hydrolases"/>
    <property type="match status" value="1"/>
</dbReference>
<comment type="similarity">
    <text evidence="1">Belongs to the ABC transporter superfamily.</text>
</comment>
<dbReference type="PANTHER" id="PTHR42798">
    <property type="entry name" value="LIPOPROTEIN-RELEASING SYSTEM ATP-BINDING PROTEIN LOLD"/>
    <property type="match status" value="1"/>
</dbReference>
<dbReference type="InterPro" id="IPR003439">
    <property type="entry name" value="ABC_transporter-like_ATP-bd"/>
</dbReference>
<dbReference type="GO" id="GO:0022857">
    <property type="term" value="F:transmembrane transporter activity"/>
    <property type="evidence" value="ECO:0007669"/>
    <property type="project" value="UniProtKB-ARBA"/>
</dbReference>
<protein>
    <submittedName>
        <fullName evidence="6">Bacitracin export ATP-binding protein BceA</fullName>
    </submittedName>
</protein>
<dbReference type="PROSITE" id="PS50893">
    <property type="entry name" value="ABC_TRANSPORTER_2"/>
    <property type="match status" value="1"/>
</dbReference>
<organism evidence="6">
    <name type="scientific">bioreactor metagenome</name>
    <dbReference type="NCBI Taxonomy" id="1076179"/>
    <lineage>
        <taxon>unclassified sequences</taxon>
        <taxon>metagenomes</taxon>
        <taxon>ecological metagenomes</taxon>
    </lineage>
</organism>
<sequence>MVVLKTSYLEKVYGEGESKVVALKDTNLEIYIGEITVVIGPSGSGKSTLLHLLAGLDKPSVGRVYINGEDIKEMSEKKLAQFRRKNIGFIFQFFNLIPTLTIEENIKLPLFFDKEKIDEKYIEDLMKVLHIEDRRKHLPSEVSGGQQQRTAIARALANKPAIIFADEPTGNLDKKNSKEVLELLRNSVKQFNQTLVMITHDPEVATYADRVITIEDGTITSDMRRR</sequence>
<dbReference type="SUPFAM" id="SSF52540">
    <property type="entry name" value="P-loop containing nucleoside triphosphate hydrolases"/>
    <property type="match status" value="1"/>
</dbReference>
<comment type="caution">
    <text evidence="6">The sequence shown here is derived from an EMBL/GenBank/DDBJ whole genome shotgun (WGS) entry which is preliminary data.</text>
</comment>
<evidence type="ECO:0000256" key="3">
    <source>
        <dbReference type="ARBA" id="ARBA00022741"/>
    </source>
</evidence>
<dbReference type="InterPro" id="IPR017911">
    <property type="entry name" value="MacB-like_ATP-bd"/>
</dbReference>
<dbReference type="InterPro" id="IPR003593">
    <property type="entry name" value="AAA+_ATPase"/>
</dbReference>
<dbReference type="SMART" id="SM00382">
    <property type="entry name" value="AAA"/>
    <property type="match status" value="1"/>
</dbReference>
<keyword evidence="4 6" id="KW-0067">ATP-binding</keyword>
<evidence type="ECO:0000313" key="6">
    <source>
        <dbReference type="EMBL" id="MPM52700.1"/>
    </source>
</evidence>
<keyword evidence="2" id="KW-0813">Transport</keyword>
<evidence type="ECO:0000256" key="2">
    <source>
        <dbReference type="ARBA" id="ARBA00022448"/>
    </source>
</evidence>
<name>A0A645AHN9_9ZZZZ</name>